<reference evidence="2 3" key="1">
    <citation type="submission" date="2015-02" db="EMBL/GenBank/DDBJ databases">
        <authorList>
            <person name="Ju K.-S."/>
            <person name="Doroghazi J.R."/>
            <person name="Metcalf W."/>
        </authorList>
    </citation>
    <scope>NUCLEOTIDE SEQUENCE [LARGE SCALE GENOMIC DNA]</scope>
    <source>
        <strain evidence="2 3">NRRL B-16140</strain>
    </source>
</reference>
<sequence>MSQIVIGDRRPGRDNLPEWDDDSNAKGIAVSAGAVCIATADRADFVFVDFRNDEPSSTEPTWFEGKMQLGAISAAPPDDVPASVLWLPGDTAWRVVITGDSAEQEDLRHVTVYLPELADARYPDGPWTRD</sequence>
<dbReference type="EMBL" id="JYJG01000172">
    <property type="protein sequence ID" value="KJK46339.1"/>
    <property type="molecule type" value="Genomic_DNA"/>
</dbReference>
<dbReference type="RefSeq" id="WP_045313817.1">
    <property type="nucleotide sequence ID" value="NZ_JYJG01000172.1"/>
</dbReference>
<feature type="region of interest" description="Disordered" evidence="1">
    <location>
        <begin position="1"/>
        <end position="24"/>
    </location>
</feature>
<organism evidence="2 3">
    <name type="scientific">Lentzea aerocolonigenes</name>
    <name type="common">Lechevalieria aerocolonigenes</name>
    <name type="synonym">Saccharothrix aerocolonigenes</name>
    <dbReference type="NCBI Taxonomy" id="68170"/>
    <lineage>
        <taxon>Bacteria</taxon>
        <taxon>Bacillati</taxon>
        <taxon>Actinomycetota</taxon>
        <taxon>Actinomycetes</taxon>
        <taxon>Pseudonocardiales</taxon>
        <taxon>Pseudonocardiaceae</taxon>
        <taxon>Lentzea</taxon>
    </lineage>
</organism>
<accession>A0A0F0GS59</accession>
<name>A0A0F0GS59_LENAE</name>
<comment type="caution">
    <text evidence="2">The sequence shown here is derived from an EMBL/GenBank/DDBJ whole genome shotgun (WGS) entry which is preliminary data.</text>
</comment>
<dbReference type="Proteomes" id="UP000033393">
    <property type="component" value="Unassembled WGS sequence"/>
</dbReference>
<proteinExistence type="predicted"/>
<dbReference type="OrthoDB" id="9965096at2"/>
<feature type="compositionally biased region" description="Basic and acidic residues" evidence="1">
    <location>
        <begin position="7"/>
        <end position="16"/>
    </location>
</feature>
<evidence type="ECO:0000313" key="3">
    <source>
        <dbReference type="Proteomes" id="UP000033393"/>
    </source>
</evidence>
<keyword evidence="3" id="KW-1185">Reference proteome</keyword>
<evidence type="ECO:0000313" key="2">
    <source>
        <dbReference type="EMBL" id="KJK46339.1"/>
    </source>
</evidence>
<evidence type="ECO:0000256" key="1">
    <source>
        <dbReference type="SAM" id="MobiDB-lite"/>
    </source>
</evidence>
<dbReference type="PATRIC" id="fig|68170.10.peg.5998"/>
<dbReference type="AlphaFoldDB" id="A0A0F0GS59"/>
<protein>
    <submittedName>
        <fullName evidence="2">Uncharacterized protein</fullName>
    </submittedName>
</protein>
<gene>
    <name evidence="2" type="ORF">UK23_23770</name>
</gene>